<sequence>MINLSKINKLILFCLFLLFLTGCEAKETLKNVNEKLGEFFKESQEKNQEGLINIFDKKEIEKEGIDAKDLTDEQKEKIDVWLEKNGYNRYGDPGGIIYTGGTPLFNEATGESMDRLEYILKNHPQILDVIK</sequence>
<name>A0A1F5TPC7_9BACT</name>
<organism evidence="1 2">
    <name type="scientific">Candidatus Falkowbacteria bacterium RIFOXYD2_FULL_34_120</name>
    <dbReference type="NCBI Taxonomy" id="1798007"/>
    <lineage>
        <taxon>Bacteria</taxon>
        <taxon>Candidatus Falkowiibacteriota</taxon>
    </lineage>
</organism>
<evidence type="ECO:0000313" key="2">
    <source>
        <dbReference type="Proteomes" id="UP000177579"/>
    </source>
</evidence>
<dbReference type="Proteomes" id="UP000177579">
    <property type="component" value="Unassembled WGS sequence"/>
</dbReference>
<dbReference type="EMBL" id="MFGO01000018">
    <property type="protein sequence ID" value="OGF40862.1"/>
    <property type="molecule type" value="Genomic_DNA"/>
</dbReference>
<evidence type="ECO:0000313" key="1">
    <source>
        <dbReference type="EMBL" id="OGF40862.1"/>
    </source>
</evidence>
<accession>A0A1F5TPC7</accession>
<gene>
    <name evidence="1" type="ORF">A2531_03795</name>
</gene>
<proteinExistence type="predicted"/>
<dbReference type="AlphaFoldDB" id="A0A1F5TPC7"/>
<reference evidence="1 2" key="1">
    <citation type="journal article" date="2016" name="Nat. Commun.">
        <title>Thousands of microbial genomes shed light on interconnected biogeochemical processes in an aquifer system.</title>
        <authorList>
            <person name="Anantharaman K."/>
            <person name="Brown C.T."/>
            <person name="Hug L.A."/>
            <person name="Sharon I."/>
            <person name="Castelle C.J."/>
            <person name="Probst A.J."/>
            <person name="Thomas B.C."/>
            <person name="Singh A."/>
            <person name="Wilkins M.J."/>
            <person name="Karaoz U."/>
            <person name="Brodie E.L."/>
            <person name="Williams K.H."/>
            <person name="Hubbard S.S."/>
            <person name="Banfield J.F."/>
        </authorList>
    </citation>
    <scope>NUCLEOTIDE SEQUENCE [LARGE SCALE GENOMIC DNA]</scope>
</reference>
<protein>
    <recommendedName>
        <fullName evidence="3">Lipoprotein</fullName>
    </recommendedName>
</protein>
<dbReference type="PROSITE" id="PS51257">
    <property type="entry name" value="PROKAR_LIPOPROTEIN"/>
    <property type="match status" value="1"/>
</dbReference>
<evidence type="ECO:0008006" key="3">
    <source>
        <dbReference type="Google" id="ProtNLM"/>
    </source>
</evidence>
<comment type="caution">
    <text evidence="1">The sequence shown here is derived from an EMBL/GenBank/DDBJ whole genome shotgun (WGS) entry which is preliminary data.</text>
</comment>